<dbReference type="AlphaFoldDB" id="A0A2S5KQ77"/>
<protein>
    <submittedName>
        <fullName evidence="1">Uncharacterized protein</fullName>
    </submittedName>
</protein>
<gene>
    <name evidence="1" type="ORF">C4K68_13435</name>
</gene>
<dbReference type="OrthoDB" id="6119854at2"/>
<evidence type="ECO:0000313" key="1">
    <source>
        <dbReference type="EMBL" id="PPC76833.1"/>
    </source>
</evidence>
<proteinExistence type="predicted"/>
<sequence length="102" mass="11357">MSSLPRVFGMTPEGEEIELNLAELRVEWDDGLPLIINFEPIDEGKSQISLEVPDGGDDEEEPSHFGMLVVRPGACNVIDIEVETHEADIHHDHEHSEDCGCH</sequence>
<evidence type="ECO:0000313" key="2">
    <source>
        <dbReference type="Proteomes" id="UP000238196"/>
    </source>
</evidence>
<dbReference type="Proteomes" id="UP000238196">
    <property type="component" value="Unassembled WGS sequence"/>
</dbReference>
<name>A0A2S5KQ77_9PROT</name>
<reference evidence="1 2" key="1">
    <citation type="submission" date="2018-02" db="EMBL/GenBank/DDBJ databases">
        <title>novel marine gammaproteobacteria from coastal saline agro ecosystem.</title>
        <authorList>
            <person name="Krishnan R."/>
            <person name="Ramesh Kumar N."/>
        </authorList>
    </citation>
    <scope>NUCLEOTIDE SEQUENCE [LARGE SCALE GENOMIC DNA]</scope>
    <source>
        <strain evidence="1 2">228</strain>
    </source>
</reference>
<organism evidence="1 2">
    <name type="scientific">Proteobacteria bacterium 228</name>
    <dbReference type="NCBI Taxonomy" id="2083153"/>
    <lineage>
        <taxon>Bacteria</taxon>
        <taxon>Pseudomonadati</taxon>
        <taxon>Pseudomonadota</taxon>
    </lineage>
</organism>
<comment type="caution">
    <text evidence="1">The sequence shown here is derived from an EMBL/GenBank/DDBJ whole genome shotgun (WGS) entry which is preliminary data.</text>
</comment>
<dbReference type="EMBL" id="PRLP01000040">
    <property type="protein sequence ID" value="PPC76833.1"/>
    <property type="molecule type" value="Genomic_DNA"/>
</dbReference>
<accession>A0A2S5KQ77</accession>